<accession>A0A8C2QVE5</accession>
<sequence length="172" mass="18616">MTLPTALVAPVEAGMMFWAAPRPSCHSFPEGPSTVFWVAVMRRRGHTSLHDAKVVMDDLGQGGLAVGGAGGIADNLEGVVILLVFHAHHKHGASEEGTERMTLLVPHFKGAPAFSMVVKTPEDSTTYSAPASPYLMMVGFCSWKMVMAFPSMMSFLFSALTVSWNLPWVESY</sequence>
<protein>
    <submittedName>
        <fullName evidence="2">Uncharacterized protein</fullName>
    </submittedName>
</protein>
<keyword evidence="1" id="KW-0472">Membrane</keyword>
<evidence type="ECO:0000256" key="1">
    <source>
        <dbReference type="SAM" id="Phobius"/>
    </source>
</evidence>
<organism evidence="2">
    <name type="scientific">Capra hircus</name>
    <name type="common">Goat</name>
    <dbReference type="NCBI Taxonomy" id="9925"/>
    <lineage>
        <taxon>Eukaryota</taxon>
        <taxon>Metazoa</taxon>
        <taxon>Chordata</taxon>
        <taxon>Craniata</taxon>
        <taxon>Vertebrata</taxon>
        <taxon>Euteleostomi</taxon>
        <taxon>Mammalia</taxon>
        <taxon>Eutheria</taxon>
        <taxon>Laurasiatheria</taxon>
        <taxon>Artiodactyla</taxon>
        <taxon>Ruminantia</taxon>
        <taxon>Pecora</taxon>
        <taxon>Bovidae</taxon>
        <taxon>Caprinae</taxon>
        <taxon>Capra</taxon>
    </lineage>
</organism>
<keyword evidence="1" id="KW-0812">Transmembrane</keyword>
<dbReference type="Ensembl" id="ENSCHIT00010015316.1">
    <property type="protein sequence ID" value="ENSCHIP00010010792.1"/>
    <property type="gene ID" value="ENSCHIG00010008108.1"/>
</dbReference>
<evidence type="ECO:0000313" key="2">
    <source>
        <dbReference type="Ensembl" id="ENSCHIP00010010792.1"/>
    </source>
</evidence>
<keyword evidence="1" id="KW-1133">Transmembrane helix</keyword>
<name>A0A8C2QVE5_CAPHI</name>
<dbReference type="Ensembl" id="ENSCHIT00010031009.1">
    <property type="protein sequence ID" value="ENSCHIP00010022011.1"/>
    <property type="gene ID" value="ENSCHIG00010016252.1"/>
</dbReference>
<reference evidence="2" key="2">
    <citation type="submission" date="2025-05" db="UniProtKB">
        <authorList>
            <consortium name="Ensembl"/>
        </authorList>
    </citation>
    <scope>IDENTIFICATION</scope>
</reference>
<reference evidence="2" key="1">
    <citation type="submission" date="2019-03" db="EMBL/GenBank/DDBJ databases">
        <title>Genome sequencing and reference-guided assembly of Black Bengal Goat (Capra hircus).</title>
        <authorList>
            <person name="Siddiki A.Z."/>
            <person name="Baten A."/>
            <person name="Billah M."/>
            <person name="Alam M.A.U."/>
            <person name="Shawrob K.S.M."/>
            <person name="Saha S."/>
            <person name="Chowdhury M."/>
            <person name="Rahman A.H."/>
            <person name="Stear M."/>
            <person name="Miah G."/>
            <person name="Das G.B."/>
            <person name="Hossain M.M."/>
            <person name="Kumkum M."/>
            <person name="Islam M.S."/>
            <person name="Mollah A.M."/>
            <person name="Ahsan A."/>
            <person name="Tusar F."/>
            <person name="Khan M.K.I."/>
        </authorList>
    </citation>
    <scope>NUCLEOTIDE SEQUENCE [LARGE SCALE GENOMIC DNA]</scope>
</reference>
<proteinExistence type="predicted"/>
<feature type="transmembrane region" description="Helical" evidence="1">
    <location>
        <begin position="145"/>
        <end position="166"/>
    </location>
</feature>
<dbReference type="AlphaFoldDB" id="A0A8C2QVE5"/>